<gene>
    <name evidence="6" type="ORF">J4557_45725</name>
</gene>
<evidence type="ECO:0000256" key="2">
    <source>
        <dbReference type="SAM" id="MobiDB-lite"/>
    </source>
</evidence>
<dbReference type="Pfam" id="PF13556">
    <property type="entry name" value="HTH_30"/>
    <property type="match status" value="1"/>
</dbReference>
<dbReference type="InterPro" id="IPR042070">
    <property type="entry name" value="PucR_C-HTH_sf"/>
</dbReference>
<dbReference type="Pfam" id="PF17853">
    <property type="entry name" value="GGDEF_2"/>
    <property type="match status" value="1"/>
</dbReference>
<evidence type="ECO:0000259" key="3">
    <source>
        <dbReference type="Pfam" id="PF13556"/>
    </source>
</evidence>
<evidence type="ECO:0000313" key="7">
    <source>
        <dbReference type="Proteomes" id="UP000666915"/>
    </source>
</evidence>
<feature type="region of interest" description="Disordered" evidence="2">
    <location>
        <begin position="1"/>
        <end position="21"/>
    </location>
</feature>
<comment type="caution">
    <text evidence="6">The sequence shown here is derived from an EMBL/GenBank/DDBJ whole genome shotgun (WGS) entry which is preliminary data.</text>
</comment>
<dbReference type="PANTHER" id="PTHR33744">
    <property type="entry name" value="CARBOHYDRATE DIACID REGULATOR"/>
    <property type="match status" value="1"/>
</dbReference>
<accession>A0ABS3RG32</accession>
<feature type="compositionally biased region" description="Gly residues" evidence="2">
    <location>
        <begin position="304"/>
        <end position="324"/>
    </location>
</feature>
<feature type="domain" description="PucR C-terminal helix-turn-helix" evidence="3">
    <location>
        <begin position="373"/>
        <end position="428"/>
    </location>
</feature>
<dbReference type="Pfam" id="PF25906">
    <property type="entry name" value="PucR-like_N"/>
    <property type="match status" value="1"/>
</dbReference>
<protein>
    <submittedName>
        <fullName evidence="6">Helix-turn-helix domain-containing protein</fullName>
    </submittedName>
</protein>
<keyword evidence="7" id="KW-1185">Reference proteome</keyword>
<reference evidence="6 7" key="1">
    <citation type="submission" date="2021-03" db="EMBL/GenBank/DDBJ databases">
        <authorList>
            <person name="Kanchanasin P."/>
            <person name="Saeng-In P."/>
            <person name="Phongsopitanun W."/>
            <person name="Yuki M."/>
            <person name="Kudo T."/>
            <person name="Ohkuma M."/>
            <person name="Tanasupawat S."/>
        </authorList>
    </citation>
    <scope>NUCLEOTIDE SEQUENCE [LARGE SCALE GENOMIC DNA]</scope>
    <source>
        <strain evidence="6 7">L46</strain>
    </source>
</reference>
<dbReference type="InterPro" id="IPR025736">
    <property type="entry name" value="PucR_C-HTH_dom"/>
</dbReference>
<dbReference type="PANTHER" id="PTHR33744:SF1">
    <property type="entry name" value="DNA-BINDING TRANSCRIPTIONAL ACTIVATOR ADER"/>
    <property type="match status" value="1"/>
</dbReference>
<feature type="region of interest" description="Disordered" evidence="2">
    <location>
        <begin position="294"/>
        <end position="328"/>
    </location>
</feature>
<dbReference type="InterPro" id="IPR058663">
    <property type="entry name" value="PucR-like_N"/>
</dbReference>
<dbReference type="RefSeq" id="WP_208273634.1">
    <property type="nucleotide sequence ID" value="NZ_JAGEOK010000053.1"/>
</dbReference>
<proteinExistence type="inferred from homology"/>
<comment type="similarity">
    <text evidence="1">Belongs to the CdaR family.</text>
</comment>
<dbReference type="Proteomes" id="UP000666915">
    <property type="component" value="Unassembled WGS sequence"/>
</dbReference>
<feature type="domain" description="PucR-like N-terminal" evidence="5">
    <location>
        <begin position="23"/>
        <end position="188"/>
    </location>
</feature>
<feature type="domain" description="CdaR GGDEF-like" evidence="4">
    <location>
        <begin position="196"/>
        <end position="294"/>
    </location>
</feature>
<evidence type="ECO:0000259" key="5">
    <source>
        <dbReference type="Pfam" id="PF25906"/>
    </source>
</evidence>
<evidence type="ECO:0000313" key="6">
    <source>
        <dbReference type="EMBL" id="MBO2444832.1"/>
    </source>
</evidence>
<name>A0ABS3RG32_9ACTN</name>
<dbReference type="EMBL" id="JAGEOK010000053">
    <property type="protein sequence ID" value="MBO2444832.1"/>
    <property type="molecule type" value="Genomic_DNA"/>
</dbReference>
<evidence type="ECO:0000259" key="4">
    <source>
        <dbReference type="Pfam" id="PF17853"/>
    </source>
</evidence>
<dbReference type="Gene3D" id="1.10.10.2840">
    <property type="entry name" value="PucR C-terminal helix-turn-helix domain"/>
    <property type="match status" value="1"/>
</dbReference>
<sequence>MTTAYEDAHTGSPVLDGLTEEPWRDVPAEEARWMRPRLPDLLGPMVQGVLRHVPEYDRPGDAAYVRVAEAAVAHAMEHFVQMIADPDASWKEVYQVFFDVGYGEAVEGRSLEHLQNAMRVASRLAWRHLAVEAERLGRPRALVSLLAEANFAYLDALASAAAHGYARAREKAAGEREQRRGRLLALLLSDPAAPPEVVGEQSARAGWPLPRRLAVIVLRPRPGSGGEGPAGLPPSLLTGLDHGRPCLVMPDPDGPGRMDELTATLAGWTGAVGPSVPADQARTSLQWARRALELAPAAPRRGRAGGGTPAGGANGAGRPNGAGRGSRRGGLLVRADEHLPELLLQEGGSLAALVAARRLAPLEAAGPRQGVRLAETLLECMKHGFNATGAAEVLCVHPQTVRYRLAQLHEMFDFDIEDPDLRLEMMLLLSTWIRARSSS</sequence>
<organism evidence="6 7">
    <name type="scientific">Actinomadura nitritigenes</name>
    <dbReference type="NCBI Taxonomy" id="134602"/>
    <lineage>
        <taxon>Bacteria</taxon>
        <taxon>Bacillati</taxon>
        <taxon>Actinomycetota</taxon>
        <taxon>Actinomycetes</taxon>
        <taxon>Streptosporangiales</taxon>
        <taxon>Thermomonosporaceae</taxon>
        <taxon>Actinomadura</taxon>
    </lineage>
</organism>
<dbReference type="InterPro" id="IPR041522">
    <property type="entry name" value="CdaR_GGDEF"/>
</dbReference>
<evidence type="ECO:0000256" key="1">
    <source>
        <dbReference type="ARBA" id="ARBA00006754"/>
    </source>
</evidence>
<dbReference type="InterPro" id="IPR051448">
    <property type="entry name" value="CdaR-like_regulators"/>
</dbReference>